<evidence type="ECO:0000313" key="3">
    <source>
        <dbReference type="EMBL" id="NYI99411.1"/>
    </source>
</evidence>
<keyword evidence="2" id="KW-0472">Membrane</keyword>
<feature type="transmembrane region" description="Helical" evidence="2">
    <location>
        <begin position="6"/>
        <end position="27"/>
    </location>
</feature>
<name>A0A853BY40_9ACTN</name>
<keyword evidence="4" id="KW-1185">Reference proteome</keyword>
<accession>A0A853BY40</accession>
<keyword evidence="2" id="KW-0812">Transmembrane</keyword>
<feature type="region of interest" description="Disordered" evidence="1">
    <location>
        <begin position="30"/>
        <end position="50"/>
    </location>
</feature>
<reference evidence="3 4" key="1">
    <citation type="submission" date="2020-07" db="EMBL/GenBank/DDBJ databases">
        <title>Sequencing the genomes of 1000 actinobacteria strains.</title>
        <authorList>
            <person name="Klenk H.-P."/>
        </authorList>
    </citation>
    <scope>NUCLEOTIDE SEQUENCE [LARGE SCALE GENOMIC DNA]</scope>
    <source>
        <strain evidence="3 4">DSM 103833</strain>
    </source>
</reference>
<dbReference type="AlphaFoldDB" id="A0A853BY40"/>
<dbReference type="EMBL" id="JACCFP010000001">
    <property type="protein sequence ID" value="NYI99411.1"/>
    <property type="molecule type" value="Genomic_DNA"/>
</dbReference>
<keyword evidence="2" id="KW-1133">Transmembrane helix</keyword>
<dbReference type="RefSeq" id="WP_179666065.1">
    <property type="nucleotide sequence ID" value="NZ_JACCFP010000001.1"/>
</dbReference>
<dbReference type="Proteomes" id="UP000530424">
    <property type="component" value="Unassembled WGS sequence"/>
</dbReference>
<organism evidence="3 4">
    <name type="scientific">Nocardioides thalensis</name>
    <dbReference type="NCBI Taxonomy" id="1914755"/>
    <lineage>
        <taxon>Bacteria</taxon>
        <taxon>Bacillati</taxon>
        <taxon>Actinomycetota</taxon>
        <taxon>Actinomycetes</taxon>
        <taxon>Propionibacteriales</taxon>
        <taxon>Nocardioidaceae</taxon>
        <taxon>Nocardioides</taxon>
    </lineage>
</organism>
<protein>
    <submittedName>
        <fullName evidence="3">Uncharacterized protein</fullName>
    </submittedName>
</protein>
<evidence type="ECO:0000313" key="4">
    <source>
        <dbReference type="Proteomes" id="UP000530424"/>
    </source>
</evidence>
<gene>
    <name evidence="3" type="ORF">HNR19_000110</name>
</gene>
<evidence type="ECO:0000256" key="2">
    <source>
        <dbReference type="SAM" id="Phobius"/>
    </source>
</evidence>
<proteinExistence type="predicted"/>
<sequence length="125" mass="13490">MGASFLIWFAVLVVIGVLVWMIAGFAGMATPFNRRPRGEEPEGPTVRYRVPEGQDPVAVTTALAHEGFQPELDYAGGTDRIVVVPCPHGEEDREHVRAAIATAGTALQDSVPEPRPVRFLDEPAA</sequence>
<evidence type="ECO:0000256" key="1">
    <source>
        <dbReference type="SAM" id="MobiDB-lite"/>
    </source>
</evidence>
<comment type="caution">
    <text evidence="3">The sequence shown here is derived from an EMBL/GenBank/DDBJ whole genome shotgun (WGS) entry which is preliminary data.</text>
</comment>